<dbReference type="AlphaFoldDB" id="A0ABD6WZA5"/>
<sequence length="63" mass="7064">MFQIGSLVRLKSSGPTMTVESCRKHETNPDLDQYSCVWFTQDHVTLHRESFSGAALSAVAVHR</sequence>
<dbReference type="EMBL" id="PYMM01000018">
    <property type="protein sequence ID" value="PSU15085.1"/>
    <property type="molecule type" value="Genomic_DNA"/>
</dbReference>
<name>A0ABD6WZA5_PHODM</name>
<accession>A0ABD6WZA5</accession>
<dbReference type="RefSeq" id="WP_065172573.1">
    <property type="nucleotide sequence ID" value="NZ_LZFH01000068.1"/>
</dbReference>
<evidence type="ECO:0000313" key="2">
    <source>
        <dbReference type="Proteomes" id="UP000241404"/>
    </source>
</evidence>
<comment type="caution">
    <text evidence="1">The sequence shown here is derived from an EMBL/GenBank/DDBJ whole genome shotgun (WGS) entry which is preliminary data.</text>
</comment>
<reference evidence="1 2" key="1">
    <citation type="submission" date="2018-03" db="EMBL/GenBank/DDBJ databases">
        <title>Whole genome sequencing of Histamine producing bacteria.</title>
        <authorList>
            <person name="Butler K."/>
        </authorList>
    </citation>
    <scope>NUCLEOTIDE SEQUENCE [LARGE SCALE GENOMIC DNA]</scope>
    <source>
        <strain evidence="1 2">BT-6</strain>
    </source>
</reference>
<dbReference type="Proteomes" id="UP000241404">
    <property type="component" value="Unassembled WGS sequence"/>
</dbReference>
<organism evidence="1 2">
    <name type="scientific">Photobacterium damselae</name>
    <dbReference type="NCBI Taxonomy" id="38293"/>
    <lineage>
        <taxon>Bacteria</taxon>
        <taxon>Pseudomonadati</taxon>
        <taxon>Pseudomonadota</taxon>
        <taxon>Gammaproteobacteria</taxon>
        <taxon>Vibrionales</taxon>
        <taxon>Vibrionaceae</taxon>
        <taxon>Photobacterium</taxon>
    </lineage>
</organism>
<proteinExistence type="predicted"/>
<dbReference type="Pfam" id="PF09926">
    <property type="entry name" value="DUF2158"/>
    <property type="match status" value="1"/>
</dbReference>
<evidence type="ECO:0000313" key="1">
    <source>
        <dbReference type="EMBL" id="PSU15085.1"/>
    </source>
</evidence>
<gene>
    <name evidence="1" type="ORF">CTM90_18295</name>
</gene>
<protein>
    <submittedName>
        <fullName evidence="1">DUF2158 domain-containing protein</fullName>
    </submittedName>
</protein>
<dbReference type="InterPro" id="IPR019226">
    <property type="entry name" value="DUF2158"/>
</dbReference>